<feature type="domain" description="Enoyl reductase (ER)" evidence="1">
    <location>
        <begin position="15"/>
        <end position="326"/>
    </location>
</feature>
<dbReference type="PANTHER" id="PTHR43677">
    <property type="entry name" value="SHORT-CHAIN DEHYDROGENASE/REDUCTASE"/>
    <property type="match status" value="1"/>
</dbReference>
<name>A0ABS4G0K8_9CLOT</name>
<gene>
    <name evidence="2" type="ORF">J2Z34_000547</name>
</gene>
<dbReference type="EMBL" id="JAGGKC010000003">
    <property type="protein sequence ID" value="MBP1918076.1"/>
    <property type="molecule type" value="Genomic_DNA"/>
</dbReference>
<dbReference type="SUPFAM" id="SSF50129">
    <property type="entry name" value="GroES-like"/>
    <property type="match status" value="1"/>
</dbReference>
<dbReference type="InterPro" id="IPR013154">
    <property type="entry name" value="ADH-like_N"/>
</dbReference>
<proteinExistence type="predicted"/>
<dbReference type="InterPro" id="IPR014188">
    <property type="entry name" value="Acrylyl-CoA_reductase_AcuI"/>
</dbReference>
<evidence type="ECO:0000313" key="2">
    <source>
        <dbReference type="EMBL" id="MBP1918076.1"/>
    </source>
</evidence>
<dbReference type="SMART" id="SM00829">
    <property type="entry name" value="PKS_ER"/>
    <property type="match status" value="1"/>
</dbReference>
<organism evidence="2 3">
    <name type="scientific">Youngiibacter multivorans</name>
    <dbReference type="NCBI Taxonomy" id="937251"/>
    <lineage>
        <taxon>Bacteria</taxon>
        <taxon>Bacillati</taxon>
        <taxon>Bacillota</taxon>
        <taxon>Clostridia</taxon>
        <taxon>Eubacteriales</taxon>
        <taxon>Clostridiaceae</taxon>
        <taxon>Youngiibacter</taxon>
    </lineage>
</organism>
<evidence type="ECO:0000259" key="1">
    <source>
        <dbReference type="SMART" id="SM00829"/>
    </source>
</evidence>
<evidence type="ECO:0000313" key="3">
    <source>
        <dbReference type="Proteomes" id="UP001519271"/>
    </source>
</evidence>
<dbReference type="InterPro" id="IPR036291">
    <property type="entry name" value="NAD(P)-bd_dom_sf"/>
</dbReference>
<keyword evidence="3" id="KW-1185">Reference proteome</keyword>
<dbReference type="NCBIfam" id="TIGR02823">
    <property type="entry name" value="oxido_YhdH"/>
    <property type="match status" value="1"/>
</dbReference>
<dbReference type="InterPro" id="IPR051397">
    <property type="entry name" value="Zn-ADH-like_protein"/>
</dbReference>
<dbReference type="Gene3D" id="3.90.180.10">
    <property type="entry name" value="Medium-chain alcohol dehydrogenases, catalytic domain"/>
    <property type="match status" value="1"/>
</dbReference>
<reference evidence="2 3" key="1">
    <citation type="submission" date="2021-03" db="EMBL/GenBank/DDBJ databases">
        <title>Genomic Encyclopedia of Type Strains, Phase IV (KMG-IV): sequencing the most valuable type-strain genomes for metagenomic binning, comparative biology and taxonomic classification.</title>
        <authorList>
            <person name="Goeker M."/>
        </authorList>
    </citation>
    <scope>NUCLEOTIDE SEQUENCE [LARGE SCALE GENOMIC DNA]</scope>
    <source>
        <strain evidence="2 3">DSM 6139</strain>
    </source>
</reference>
<dbReference type="Pfam" id="PF00107">
    <property type="entry name" value="ADH_zinc_N"/>
    <property type="match status" value="1"/>
</dbReference>
<dbReference type="PANTHER" id="PTHR43677:SF1">
    <property type="entry name" value="ACRYLYL-COA REDUCTASE ACUI-RELATED"/>
    <property type="match status" value="1"/>
</dbReference>
<dbReference type="SUPFAM" id="SSF51735">
    <property type="entry name" value="NAD(P)-binding Rossmann-fold domains"/>
    <property type="match status" value="1"/>
</dbReference>
<protein>
    <submittedName>
        <fullName evidence="2">YhdH/YhfP family quinone oxidoreductase</fullName>
    </submittedName>
</protein>
<sequence>MVEYKALVMDRNEAGFELGYKDMEFRELADGEVRVRIHYSSVNYKDRLAVDPETKVIRSFPMVPGIDFAGVIAESNAEGLEEGDAVVVTGYGFGTDFNGGFREYAEVKRDMLVKLNPGMTLEEAMIYGTAGFTAALSVDAILQKGIKPEKGRILVTGATGGVGSHAIAILARLGYNVTAAVRDMESAPWLKKLGASEIIPFSEVMPPKKPLSPIKWAACIDATGGASVASILSEIDNDGIAAISGNASGVKFESTVFPFILRGVVLAGINSVIVSQEKREHIWEKLAGEWKSDVLSLLVRRKVPFGELKENLTTRQTGSGRDIVVF</sequence>
<dbReference type="Proteomes" id="UP001519271">
    <property type="component" value="Unassembled WGS sequence"/>
</dbReference>
<dbReference type="RefSeq" id="WP_209458321.1">
    <property type="nucleotide sequence ID" value="NZ_JAGGKC010000003.1"/>
</dbReference>
<dbReference type="InterPro" id="IPR011032">
    <property type="entry name" value="GroES-like_sf"/>
</dbReference>
<dbReference type="Gene3D" id="3.40.50.720">
    <property type="entry name" value="NAD(P)-binding Rossmann-like Domain"/>
    <property type="match status" value="1"/>
</dbReference>
<dbReference type="InterPro" id="IPR013149">
    <property type="entry name" value="ADH-like_C"/>
</dbReference>
<accession>A0ABS4G0K8</accession>
<dbReference type="CDD" id="cd05280">
    <property type="entry name" value="MDR_yhdh_yhfp"/>
    <property type="match status" value="1"/>
</dbReference>
<dbReference type="InterPro" id="IPR020843">
    <property type="entry name" value="ER"/>
</dbReference>
<dbReference type="Pfam" id="PF08240">
    <property type="entry name" value="ADH_N"/>
    <property type="match status" value="1"/>
</dbReference>
<comment type="caution">
    <text evidence="2">The sequence shown here is derived from an EMBL/GenBank/DDBJ whole genome shotgun (WGS) entry which is preliminary data.</text>
</comment>